<dbReference type="AlphaFoldDB" id="A0A1M5Q1E7"/>
<evidence type="ECO:0000259" key="10">
    <source>
        <dbReference type="SMART" id="SM00646"/>
    </source>
</evidence>
<dbReference type="PANTHER" id="PTHR30404">
    <property type="entry name" value="N-ACETYLMURAMOYL-L-ALANINE AMIDASE"/>
    <property type="match status" value="1"/>
</dbReference>
<dbReference type="InterPro" id="IPR002508">
    <property type="entry name" value="MurNAc-LAA_cat"/>
</dbReference>
<evidence type="ECO:0000256" key="2">
    <source>
        <dbReference type="ARBA" id="ARBA00004418"/>
    </source>
</evidence>
<comment type="catalytic activity">
    <reaction evidence="1">
        <text>Hydrolyzes the link between N-acetylmuramoyl residues and L-amino acid residues in certain cell-wall glycopeptides.</text>
        <dbReference type="EC" id="3.5.1.28"/>
    </reaction>
</comment>
<dbReference type="InterPro" id="IPR050695">
    <property type="entry name" value="N-acetylmuramoyl_amidase_3"/>
</dbReference>
<evidence type="ECO:0000256" key="5">
    <source>
        <dbReference type="ARBA" id="ARBA00022764"/>
    </source>
</evidence>
<evidence type="ECO:0000313" key="12">
    <source>
        <dbReference type="Proteomes" id="UP000189796"/>
    </source>
</evidence>
<dbReference type="OrthoDB" id="9806267at2"/>
<name>A0A1M5Q1E7_9BRAD</name>
<comment type="subcellular location">
    <subcellularLocation>
        <location evidence="2">Periplasm</location>
    </subcellularLocation>
</comment>
<dbReference type="SUPFAM" id="SSF53187">
    <property type="entry name" value="Zn-dependent exopeptidases"/>
    <property type="match status" value="1"/>
</dbReference>
<evidence type="ECO:0000313" key="11">
    <source>
        <dbReference type="EMBL" id="SHH07736.1"/>
    </source>
</evidence>
<proteinExistence type="predicted"/>
<evidence type="ECO:0000256" key="7">
    <source>
        <dbReference type="ARBA" id="ARBA00023316"/>
    </source>
</evidence>
<sequence>MAIRANHRVLLGYALVCAAALLCSDVNRVGAAEGQPSTPVTTSDFPVASDARLAGDAKQTRFVLDLDKTIQFRAFALADPYRVVVDIPQVSFQLPAGTGTAGRGLIKAFRYGLVMPGGSRIVFDLTGPARISHSYVLDAANGQPPRLVLELEEVDRTAFVQSLAVESRPELRSAIADAADAAVPAEAAAPPKPAAPADLRPVVVIDPGHGGIDNGTQASGESEKSLVLGFGLALRDRLEKGGKYRVVMTRTDDTFIPLAERVRIARNQSAALFVSIHADALPRGEGDAQGATIYTLSDRASDVEAERLAEAENKADAIGGVNLTEEPTDVADILIDLAQRETRTFSNRFARLLMGEMKNTVRMHKRPLKSAGFKVLKAPDVPSVLVELGYVSNKGDLEHLVSDSWRSRTVGSMAQAVDAFFAERIATAGSAD</sequence>
<dbReference type="GO" id="GO:0071555">
    <property type="term" value="P:cell wall organization"/>
    <property type="evidence" value="ECO:0007669"/>
    <property type="project" value="UniProtKB-KW"/>
</dbReference>
<evidence type="ECO:0000256" key="9">
    <source>
        <dbReference type="SAM" id="SignalP"/>
    </source>
</evidence>
<evidence type="ECO:0000256" key="8">
    <source>
        <dbReference type="ARBA" id="ARBA00074579"/>
    </source>
</evidence>
<dbReference type="InterPro" id="IPR021731">
    <property type="entry name" value="AMIN_dom"/>
</dbReference>
<feature type="domain" description="MurNAc-LAA" evidence="10">
    <location>
        <begin position="262"/>
        <end position="418"/>
    </location>
</feature>
<dbReference type="GO" id="GO:0009253">
    <property type="term" value="P:peptidoglycan catabolic process"/>
    <property type="evidence" value="ECO:0007669"/>
    <property type="project" value="InterPro"/>
</dbReference>
<gene>
    <name evidence="11" type="ORF">SAMN05443248_3600</name>
</gene>
<dbReference type="CDD" id="cd02696">
    <property type="entry name" value="MurNAc-LAA"/>
    <property type="match status" value="1"/>
</dbReference>
<dbReference type="Pfam" id="PF11741">
    <property type="entry name" value="AMIN"/>
    <property type="match status" value="1"/>
</dbReference>
<evidence type="ECO:0000256" key="3">
    <source>
        <dbReference type="ARBA" id="ARBA00011901"/>
    </source>
</evidence>
<protein>
    <recommendedName>
        <fullName evidence="8">N-acetylmuramoyl-L-alanine amidase AmiA</fullName>
        <ecNumber evidence="3">3.5.1.28</ecNumber>
    </recommendedName>
</protein>
<feature type="signal peptide" evidence="9">
    <location>
        <begin position="1"/>
        <end position="31"/>
    </location>
</feature>
<dbReference type="EMBL" id="LT670817">
    <property type="protein sequence ID" value="SHH07736.1"/>
    <property type="molecule type" value="Genomic_DNA"/>
</dbReference>
<dbReference type="Pfam" id="PF01520">
    <property type="entry name" value="Amidase_3"/>
    <property type="match status" value="1"/>
</dbReference>
<dbReference type="Gene3D" id="2.60.40.3500">
    <property type="match status" value="1"/>
</dbReference>
<accession>A0A1M5Q1E7</accession>
<dbReference type="SMART" id="SM00646">
    <property type="entry name" value="Ami_3"/>
    <property type="match status" value="1"/>
</dbReference>
<feature type="chain" id="PRO_5009913074" description="N-acetylmuramoyl-L-alanine amidase AmiA" evidence="9">
    <location>
        <begin position="32"/>
        <end position="432"/>
    </location>
</feature>
<dbReference type="GO" id="GO:0008745">
    <property type="term" value="F:N-acetylmuramoyl-L-alanine amidase activity"/>
    <property type="evidence" value="ECO:0007669"/>
    <property type="project" value="UniProtKB-EC"/>
</dbReference>
<keyword evidence="6" id="KW-0378">Hydrolase</keyword>
<dbReference type="Proteomes" id="UP000189796">
    <property type="component" value="Chromosome I"/>
</dbReference>
<dbReference type="Gene3D" id="3.40.630.40">
    <property type="entry name" value="Zn-dependent exopeptidases"/>
    <property type="match status" value="1"/>
</dbReference>
<evidence type="ECO:0000256" key="1">
    <source>
        <dbReference type="ARBA" id="ARBA00001561"/>
    </source>
</evidence>
<keyword evidence="5" id="KW-0574">Periplasm</keyword>
<keyword evidence="7" id="KW-0961">Cell wall biogenesis/degradation</keyword>
<dbReference type="GO" id="GO:0030288">
    <property type="term" value="C:outer membrane-bounded periplasmic space"/>
    <property type="evidence" value="ECO:0007669"/>
    <property type="project" value="TreeGrafter"/>
</dbReference>
<keyword evidence="4 9" id="KW-0732">Signal</keyword>
<reference evidence="11 12" key="1">
    <citation type="submission" date="2016-11" db="EMBL/GenBank/DDBJ databases">
        <authorList>
            <person name="Jaros S."/>
            <person name="Januszkiewicz K."/>
            <person name="Wedrychowicz H."/>
        </authorList>
    </citation>
    <scope>NUCLEOTIDE SEQUENCE [LARGE SCALE GENOMIC DNA]</scope>
    <source>
        <strain evidence="11 12">GAS138</strain>
    </source>
</reference>
<dbReference type="PANTHER" id="PTHR30404:SF0">
    <property type="entry name" value="N-ACETYLMURAMOYL-L-ALANINE AMIDASE AMIC"/>
    <property type="match status" value="1"/>
</dbReference>
<dbReference type="FunFam" id="3.40.630.40:FF:000002">
    <property type="entry name" value="N-acetylmuramoyl-L-alanine amidase AmiA"/>
    <property type="match status" value="1"/>
</dbReference>
<dbReference type="EC" id="3.5.1.28" evidence="3"/>
<dbReference type="RefSeq" id="WP_079607334.1">
    <property type="nucleotide sequence ID" value="NZ_LT670817.1"/>
</dbReference>
<evidence type="ECO:0000256" key="6">
    <source>
        <dbReference type="ARBA" id="ARBA00022801"/>
    </source>
</evidence>
<evidence type="ECO:0000256" key="4">
    <source>
        <dbReference type="ARBA" id="ARBA00022729"/>
    </source>
</evidence>
<organism evidence="11 12">
    <name type="scientific">Bradyrhizobium erythrophlei</name>
    <dbReference type="NCBI Taxonomy" id="1437360"/>
    <lineage>
        <taxon>Bacteria</taxon>
        <taxon>Pseudomonadati</taxon>
        <taxon>Pseudomonadota</taxon>
        <taxon>Alphaproteobacteria</taxon>
        <taxon>Hyphomicrobiales</taxon>
        <taxon>Nitrobacteraceae</taxon>
        <taxon>Bradyrhizobium</taxon>
    </lineage>
</organism>